<dbReference type="SUPFAM" id="SSF51182">
    <property type="entry name" value="RmlC-like cupins"/>
    <property type="match status" value="1"/>
</dbReference>
<name>A0A8S1J4F8_9CHLO</name>
<dbReference type="InterPro" id="IPR011051">
    <property type="entry name" value="RmlC_Cupin_sf"/>
</dbReference>
<dbReference type="AlphaFoldDB" id="A0A8S1J4F8"/>
<dbReference type="Gene3D" id="2.60.120.10">
    <property type="entry name" value="Jelly Rolls"/>
    <property type="match status" value="1"/>
</dbReference>
<accession>A0A8S1J4F8</accession>
<feature type="non-terminal residue" evidence="2">
    <location>
        <position position="1"/>
    </location>
</feature>
<protein>
    <recommendedName>
        <fullName evidence="1">(S)-ureidoglycine aminohydrolase cupin domain-containing protein</fullName>
    </recommendedName>
</protein>
<dbReference type="PANTHER" id="PTHR33271:SF22">
    <property type="entry name" value="OS04G0445200 PROTEIN"/>
    <property type="match status" value="1"/>
</dbReference>
<evidence type="ECO:0000259" key="1">
    <source>
        <dbReference type="Pfam" id="PF05899"/>
    </source>
</evidence>
<organism evidence="2 3">
    <name type="scientific">Ostreobium quekettii</name>
    <dbReference type="NCBI Taxonomy" id="121088"/>
    <lineage>
        <taxon>Eukaryota</taxon>
        <taxon>Viridiplantae</taxon>
        <taxon>Chlorophyta</taxon>
        <taxon>core chlorophytes</taxon>
        <taxon>Ulvophyceae</taxon>
        <taxon>TCBD clade</taxon>
        <taxon>Bryopsidales</taxon>
        <taxon>Ostreobineae</taxon>
        <taxon>Ostreobiaceae</taxon>
        <taxon>Ostreobium</taxon>
    </lineage>
</organism>
<sequence length="75" mass="8679">EMGVYNWPIWECEASNFPWTYDSNETCYILEGQVTVTTDTGESVDIKPGDLVTFPKGMSCTWDVQKAIRKHYTFF</sequence>
<gene>
    <name evidence="2" type="ORF">OSTQU699_LOCUS7360</name>
</gene>
<dbReference type="CDD" id="cd02227">
    <property type="entry name" value="cupin_TM1112-like"/>
    <property type="match status" value="1"/>
</dbReference>
<evidence type="ECO:0000313" key="2">
    <source>
        <dbReference type="EMBL" id="CAD7702003.1"/>
    </source>
</evidence>
<proteinExistence type="predicted"/>
<dbReference type="EMBL" id="CAJHUC010001683">
    <property type="protein sequence ID" value="CAD7702003.1"/>
    <property type="molecule type" value="Genomic_DNA"/>
</dbReference>
<dbReference type="Pfam" id="PF05899">
    <property type="entry name" value="Cupin_3"/>
    <property type="match status" value="1"/>
</dbReference>
<dbReference type="OrthoDB" id="10260542at2759"/>
<dbReference type="PANTHER" id="PTHR33271">
    <property type="entry name" value="OS04G0445200 PROTEIN"/>
    <property type="match status" value="1"/>
</dbReference>
<evidence type="ECO:0000313" key="3">
    <source>
        <dbReference type="Proteomes" id="UP000708148"/>
    </source>
</evidence>
<feature type="domain" description="(S)-ureidoglycine aminohydrolase cupin" evidence="1">
    <location>
        <begin position="3"/>
        <end position="72"/>
    </location>
</feature>
<reference evidence="2" key="1">
    <citation type="submission" date="2020-12" db="EMBL/GenBank/DDBJ databases">
        <authorList>
            <person name="Iha C."/>
        </authorList>
    </citation>
    <scope>NUCLEOTIDE SEQUENCE</scope>
</reference>
<keyword evidence="3" id="KW-1185">Reference proteome</keyword>
<comment type="caution">
    <text evidence="2">The sequence shown here is derived from an EMBL/GenBank/DDBJ whole genome shotgun (WGS) entry which is preliminary data.</text>
</comment>
<dbReference type="InterPro" id="IPR008579">
    <property type="entry name" value="UGlyAH_Cupin_dom"/>
</dbReference>
<dbReference type="Proteomes" id="UP000708148">
    <property type="component" value="Unassembled WGS sequence"/>
</dbReference>
<dbReference type="InterPro" id="IPR014710">
    <property type="entry name" value="RmlC-like_jellyroll"/>
</dbReference>